<keyword evidence="6" id="KW-1133">Transmembrane helix</keyword>
<dbReference type="Proteomes" id="UP000504627">
    <property type="component" value="Unplaced"/>
</dbReference>
<sequence>MADDDTAQTNEPALNRNCDYDERPRTQIELLVVLIFNDRRQPSRKNKHGLYMRVVWVGSIIEITIDDLCAEDKDSSPSELVYSVTPPSNGHLALKSSPNKSILSFTQAHITEGHLVFVHNGAMSGGFSFQVTDGLNFAPQQIFSIIAHTLVISLEENKGLGVFPGSRKPVSQLDLKAVTNDVISAGNRSITFMIVTFPKLGGLIRVNSDDTTQEILSFTQSMVDEGVIMYEHLHAELAGWSAEDFFTFTVSSPPSALDLQVFHIVISYEITRDDRNSRLLANTGATVQEGGRVLINKTNLDASNLLIKLPDIQRSMYEVWYQVVSFPQHGMIVVGERNVTKEKPNFSQYILNKFGIVYVHDNSESLNDSFAFAVWLNLKSESATKPHSEVLEEMFNITVFPVNDRSPELKTKRLHLKVLQGDMSVLGSENLKVEDLDNAPAELKYTIVSNPNNGYLAIKSNLSVSIKDFTQADVDSGNIWYVQDGSSSSGVFCFSVTDGKHRPLYKLFSLEVIPIVLVLVNLTNVVLPQGQTSVTITNVQLSAVTNGKSTNIMYEVTQPLKYGHLMIGNKQVTKFEQADLYSGRLSYHLSNLTASEEVLKFMLFTAEGNLTGQVLNITVKPLVQVVPDLQISNGVAYKFGSSDLDASELANLTNSNPRFEVIVPPSHGKIVKKKFVSGAVFEDIQTFTQADIDGGVLLLDIDTNMTGIDLLNDSFTFILRADAVQPAVGCFQYSIVPHSPPLVQGFTTEVPFVTSMTTLKVHTTSKYEAPASSQEEEPAIAPQKPESTKWPGQNHWGYLHEKGPLLNLAMRTSVSEEIKTTSQVNAKSPREQVGESSNAWYIIIPLVLVSVLLIVAVTFVCILLMCQKKEKTKSLVKSQADAILSSPGRCLEWSLTVPTVTVTPLLKGAERSAASTFMAVRHEQLLPAVVSPTIERPLQNGILNLDPEVIQYCRKTNPTLKRNQYWV</sequence>
<feature type="region of interest" description="Disordered" evidence="5">
    <location>
        <begin position="765"/>
        <end position="789"/>
    </location>
</feature>
<dbReference type="GeneID" id="120325075"/>
<evidence type="ECO:0000256" key="1">
    <source>
        <dbReference type="ARBA" id="ARBA00022729"/>
    </source>
</evidence>
<feature type="repeat" description="CSPG" evidence="4">
    <location>
        <begin position="151"/>
        <end position="251"/>
    </location>
</feature>
<keyword evidence="2" id="KW-0677">Repeat</keyword>
<dbReference type="Pfam" id="PF16184">
    <property type="entry name" value="Cadherin_3"/>
    <property type="match status" value="5"/>
</dbReference>
<accession>A0A7R5L682</accession>
<dbReference type="InterPro" id="IPR039005">
    <property type="entry name" value="CSPG_rpt"/>
</dbReference>
<evidence type="ECO:0000313" key="8">
    <source>
        <dbReference type="RefSeq" id="XP_039246322.1"/>
    </source>
</evidence>
<protein>
    <submittedName>
        <fullName evidence="8">Chondroitin sulfate proteoglycan 4-like</fullName>
    </submittedName>
</protein>
<evidence type="ECO:0000256" key="3">
    <source>
        <dbReference type="ARBA" id="ARBA00023180"/>
    </source>
</evidence>
<dbReference type="PANTHER" id="PTHR45739">
    <property type="entry name" value="MATRIX PROTEIN, PUTATIVE-RELATED"/>
    <property type="match status" value="1"/>
</dbReference>
<keyword evidence="3" id="KW-0325">Glycoprotein</keyword>
<dbReference type="RefSeq" id="XP_039246322.1">
    <property type="nucleotide sequence ID" value="XM_039390388.1"/>
</dbReference>
<evidence type="ECO:0000256" key="6">
    <source>
        <dbReference type="SAM" id="Phobius"/>
    </source>
</evidence>
<feature type="repeat" description="CSPG" evidence="4">
    <location>
        <begin position="41"/>
        <end position="134"/>
    </location>
</feature>
<name>A0A7R5L682_9PASS</name>
<dbReference type="InParanoid" id="A0A7R5L682"/>
<dbReference type="PANTHER" id="PTHR45739:SF14">
    <property type="entry name" value="CHONDROITIN SULFATE PROTEOGLYCAN 4"/>
    <property type="match status" value="1"/>
</dbReference>
<evidence type="ECO:0000256" key="2">
    <source>
        <dbReference type="ARBA" id="ARBA00022737"/>
    </source>
</evidence>
<keyword evidence="6" id="KW-0812">Transmembrane</keyword>
<evidence type="ECO:0000256" key="5">
    <source>
        <dbReference type="SAM" id="MobiDB-lite"/>
    </source>
</evidence>
<evidence type="ECO:0000313" key="7">
    <source>
        <dbReference type="Proteomes" id="UP000504627"/>
    </source>
</evidence>
<reference evidence="8" key="1">
    <citation type="submission" date="2025-08" db="UniProtKB">
        <authorList>
            <consortium name="RefSeq"/>
        </authorList>
    </citation>
    <scope>IDENTIFICATION</scope>
    <source>
        <tissue evidence="8">Muscle</tissue>
    </source>
</reference>
<gene>
    <name evidence="8" type="primary">LOC120325075</name>
</gene>
<keyword evidence="7" id="KW-1185">Reference proteome</keyword>
<dbReference type="InterPro" id="IPR051561">
    <property type="entry name" value="FRAS1_ECM"/>
</dbReference>
<feature type="repeat" description="CSPG" evidence="4">
    <location>
        <begin position="405"/>
        <end position="499"/>
    </location>
</feature>
<keyword evidence="1" id="KW-0732">Signal</keyword>
<dbReference type="GO" id="GO:0009653">
    <property type="term" value="P:anatomical structure morphogenesis"/>
    <property type="evidence" value="ECO:0007669"/>
    <property type="project" value="TreeGrafter"/>
</dbReference>
<feature type="repeat" description="CSPG" evidence="4">
    <location>
        <begin position="276"/>
        <end position="375"/>
    </location>
</feature>
<dbReference type="AlphaFoldDB" id="A0A7R5L682"/>
<feature type="transmembrane region" description="Helical" evidence="6">
    <location>
        <begin position="839"/>
        <end position="865"/>
    </location>
</feature>
<keyword evidence="6" id="KW-0472">Membrane</keyword>
<evidence type="ECO:0000256" key="4">
    <source>
        <dbReference type="PROSITE-ProRule" id="PRU01201"/>
    </source>
</evidence>
<proteinExistence type="predicted"/>
<organism evidence="7 8">
    <name type="scientific">Pipra filicauda</name>
    <name type="common">Wire-tailed manakin</name>
    <dbReference type="NCBI Taxonomy" id="649802"/>
    <lineage>
        <taxon>Eukaryota</taxon>
        <taxon>Metazoa</taxon>
        <taxon>Chordata</taxon>
        <taxon>Craniata</taxon>
        <taxon>Vertebrata</taxon>
        <taxon>Euteleostomi</taxon>
        <taxon>Archelosauria</taxon>
        <taxon>Archosauria</taxon>
        <taxon>Dinosauria</taxon>
        <taxon>Saurischia</taxon>
        <taxon>Theropoda</taxon>
        <taxon>Coelurosauria</taxon>
        <taxon>Aves</taxon>
        <taxon>Neognathae</taxon>
        <taxon>Neoaves</taxon>
        <taxon>Telluraves</taxon>
        <taxon>Australaves</taxon>
        <taxon>Passeriformes</taxon>
        <taxon>Pipridae</taxon>
        <taxon>Pipra</taxon>
    </lineage>
</organism>
<dbReference type="PROSITE" id="PS51854">
    <property type="entry name" value="CSPG"/>
    <property type="match status" value="4"/>
</dbReference>